<protein>
    <recommendedName>
        <fullName evidence="3">Ribosomal protein</fullName>
    </recommendedName>
</protein>
<sequence>SLLSAASARSLYSPAARYARCNFSSSLITFCCNSTSEEGQTSSSTSLFTLFSVGFSLVCSS</sequence>
<name>A0AAV5SBH8_9BILA</name>
<evidence type="ECO:0000313" key="2">
    <source>
        <dbReference type="Proteomes" id="UP001432027"/>
    </source>
</evidence>
<accession>A0AAV5SBH8</accession>
<dbReference type="AlphaFoldDB" id="A0AAV5SBH8"/>
<feature type="non-terminal residue" evidence="1">
    <location>
        <position position="61"/>
    </location>
</feature>
<feature type="non-terminal residue" evidence="1">
    <location>
        <position position="1"/>
    </location>
</feature>
<keyword evidence="2" id="KW-1185">Reference proteome</keyword>
<gene>
    <name evidence="1" type="ORF">PENTCL1PPCAC_819</name>
</gene>
<proteinExistence type="predicted"/>
<evidence type="ECO:0000313" key="1">
    <source>
        <dbReference type="EMBL" id="GMS78644.1"/>
    </source>
</evidence>
<evidence type="ECO:0008006" key="3">
    <source>
        <dbReference type="Google" id="ProtNLM"/>
    </source>
</evidence>
<dbReference type="EMBL" id="BTSX01000001">
    <property type="protein sequence ID" value="GMS78644.1"/>
    <property type="molecule type" value="Genomic_DNA"/>
</dbReference>
<organism evidence="1 2">
    <name type="scientific">Pristionchus entomophagus</name>
    <dbReference type="NCBI Taxonomy" id="358040"/>
    <lineage>
        <taxon>Eukaryota</taxon>
        <taxon>Metazoa</taxon>
        <taxon>Ecdysozoa</taxon>
        <taxon>Nematoda</taxon>
        <taxon>Chromadorea</taxon>
        <taxon>Rhabditida</taxon>
        <taxon>Rhabditina</taxon>
        <taxon>Diplogasteromorpha</taxon>
        <taxon>Diplogasteroidea</taxon>
        <taxon>Neodiplogasteridae</taxon>
        <taxon>Pristionchus</taxon>
    </lineage>
</organism>
<dbReference type="Proteomes" id="UP001432027">
    <property type="component" value="Unassembled WGS sequence"/>
</dbReference>
<comment type="caution">
    <text evidence="1">The sequence shown here is derived from an EMBL/GenBank/DDBJ whole genome shotgun (WGS) entry which is preliminary data.</text>
</comment>
<reference evidence="1" key="1">
    <citation type="submission" date="2023-10" db="EMBL/GenBank/DDBJ databases">
        <title>Genome assembly of Pristionchus species.</title>
        <authorList>
            <person name="Yoshida K."/>
            <person name="Sommer R.J."/>
        </authorList>
    </citation>
    <scope>NUCLEOTIDE SEQUENCE</scope>
    <source>
        <strain evidence="1">RS0144</strain>
    </source>
</reference>